<name>A0A5C8Z6D0_9ACTN</name>
<dbReference type="InterPro" id="IPR036259">
    <property type="entry name" value="MFS_trans_sf"/>
</dbReference>
<dbReference type="EMBL" id="VKAC01000011">
    <property type="protein sequence ID" value="TXR52843.1"/>
    <property type="molecule type" value="Genomic_DNA"/>
</dbReference>
<evidence type="ECO:0000313" key="9">
    <source>
        <dbReference type="EMBL" id="TXR52843.1"/>
    </source>
</evidence>
<comment type="subcellular location">
    <subcellularLocation>
        <location evidence="1">Cell membrane</location>
        <topology evidence="1">Multi-pass membrane protein</topology>
    </subcellularLocation>
</comment>
<dbReference type="PANTHER" id="PTHR23517">
    <property type="entry name" value="RESISTANCE PROTEIN MDTM, PUTATIVE-RELATED-RELATED"/>
    <property type="match status" value="1"/>
</dbReference>
<keyword evidence="3" id="KW-1003">Cell membrane</keyword>
<dbReference type="Proteomes" id="UP000321234">
    <property type="component" value="Unassembled WGS sequence"/>
</dbReference>
<keyword evidence="5 7" id="KW-1133">Transmembrane helix</keyword>
<proteinExistence type="predicted"/>
<organism evidence="9 10">
    <name type="scientific">Quadrisphaera setariae</name>
    <dbReference type="NCBI Taxonomy" id="2593304"/>
    <lineage>
        <taxon>Bacteria</taxon>
        <taxon>Bacillati</taxon>
        <taxon>Actinomycetota</taxon>
        <taxon>Actinomycetes</taxon>
        <taxon>Kineosporiales</taxon>
        <taxon>Kineosporiaceae</taxon>
        <taxon>Quadrisphaera</taxon>
    </lineage>
</organism>
<dbReference type="Pfam" id="PF07690">
    <property type="entry name" value="MFS_1"/>
    <property type="match status" value="1"/>
</dbReference>
<dbReference type="OrthoDB" id="4109786at2"/>
<dbReference type="PROSITE" id="PS50850">
    <property type="entry name" value="MFS"/>
    <property type="match status" value="1"/>
</dbReference>
<dbReference type="InterPro" id="IPR020846">
    <property type="entry name" value="MFS_dom"/>
</dbReference>
<feature type="transmembrane region" description="Helical" evidence="7">
    <location>
        <begin position="371"/>
        <end position="391"/>
    </location>
</feature>
<feature type="transmembrane region" description="Helical" evidence="7">
    <location>
        <begin position="155"/>
        <end position="178"/>
    </location>
</feature>
<accession>A0A5C8Z6D0</accession>
<feature type="transmembrane region" description="Helical" evidence="7">
    <location>
        <begin position="246"/>
        <end position="267"/>
    </location>
</feature>
<evidence type="ECO:0000259" key="8">
    <source>
        <dbReference type="PROSITE" id="PS50850"/>
    </source>
</evidence>
<dbReference type="PANTHER" id="PTHR23517:SF2">
    <property type="entry name" value="MULTIDRUG RESISTANCE PROTEIN MDTH"/>
    <property type="match status" value="1"/>
</dbReference>
<dbReference type="AlphaFoldDB" id="A0A5C8Z6D0"/>
<evidence type="ECO:0000256" key="1">
    <source>
        <dbReference type="ARBA" id="ARBA00004651"/>
    </source>
</evidence>
<evidence type="ECO:0000313" key="10">
    <source>
        <dbReference type="Proteomes" id="UP000321234"/>
    </source>
</evidence>
<feature type="transmembrane region" description="Helical" evidence="7">
    <location>
        <begin position="303"/>
        <end position="322"/>
    </location>
</feature>
<feature type="transmembrane region" description="Helical" evidence="7">
    <location>
        <begin position="84"/>
        <end position="107"/>
    </location>
</feature>
<feature type="transmembrane region" description="Helical" evidence="7">
    <location>
        <begin position="128"/>
        <end position="149"/>
    </location>
</feature>
<sequence>MVVDSLGNGLFLPLSLVFFLELTDVPLAQLGLLLTLANALTLPVPVWVGGLVDRFGARPLVVAAQLLQSVGFAAYAHVQGAVGVFLASTLVAVGVRVFWSSVFTAIAEHADADARPGRAWSTDTWFSVANGARTAGLALGGLVTGVVIADGREGTYVAVAYASAVCFAVAALLIAVVVPSHHRRRAAGAVAASGADAPETPVGYRALLRDGPFAVLTALNTVYALTSMMLGLALPTVVLTVLQAPAWLTASVLAGNAALIALLSAPVGLRTPRFRRTRVLVVAASLWTAWAAGMALLAPGRLAVVVVLVVAVTLLFTAAELLHAPASTALASAAAPEGARGRYLAVFQYSFTVASIVAPAFFTSLASVSSALPWLVLAGLNAASVVVLLRLERHLPAAALRG</sequence>
<dbReference type="Gene3D" id="1.20.1250.20">
    <property type="entry name" value="MFS general substrate transporter like domains"/>
    <property type="match status" value="1"/>
</dbReference>
<feature type="transmembrane region" description="Helical" evidence="7">
    <location>
        <begin position="343"/>
        <end position="365"/>
    </location>
</feature>
<dbReference type="GO" id="GO:0022857">
    <property type="term" value="F:transmembrane transporter activity"/>
    <property type="evidence" value="ECO:0007669"/>
    <property type="project" value="InterPro"/>
</dbReference>
<feature type="transmembrane region" description="Helical" evidence="7">
    <location>
        <begin position="60"/>
        <end position="78"/>
    </location>
</feature>
<feature type="transmembrane region" description="Helical" evidence="7">
    <location>
        <begin position="279"/>
        <end position="297"/>
    </location>
</feature>
<dbReference type="InterPro" id="IPR050171">
    <property type="entry name" value="MFS_Transporters"/>
</dbReference>
<evidence type="ECO:0000256" key="5">
    <source>
        <dbReference type="ARBA" id="ARBA00022989"/>
    </source>
</evidence>
<evidence type="ECO:0000256" key="3">
    <source>
        <dbReference type="ARBA" id="ARBA00022475"/>
    </source>
</evidence>
<keyword evidence="6 7" id="KW-0472">Membrane</keyword>
<keyword evidence="10" id="KW-1185">Reference proteome</keyword>
<evidence type="ECO:0000256" key="6">
    <source>
        <dbReference type="ARBA" id="ARBA00023136"/>
    </source>
</evidence>
<dbReference type="GO" id="GO:0005886">
    <property type="term" value="C:plasma membrane"/>
    <property type="evidence" value="ECO:0007669"/>
    <property type="project" value="UniProtKB-SubCell"/>
</dbReference>
<feature type="transmembrane region" description="Helical" evidence="7">
    <location>
        <begin position="213"/>
        <end position="234"/>
    </location>
</feature>
<keyword evidence="2" id="KW-0813">Transport</keyword>
<reference evidence="9 10" key="1">
    <citation type="submission" date="2019-07" db="EMBL/GenBank/DDBJ databases">
        <title>Quadrisphaera sp. strain DD2A genome sequencing and assembly.</title>
        <authorList>
            <person name="Kim I."/>
        </authorList>
    </citation>
    <scope>NUCLEOTIDE SEQUENCE [LARGE SCALE GENOMIC DNA]</scope>
    <source>
        <strain evidence="9 10">DD2A</strain>
    </source>
</reference>
<feature type="domain" description="Major facilitator superfamily (MFS) profile" evidence="8">
    <location>
        <begin position="1"/>
        <end position="396"/>
    </location>
</feature>
<protein>
    <submittedName>
        <fullName evidence="9">MFS transporter</fullName>
    </submittedName>
</protein>
<dbReference type="SUPFAM" id="SSF103473">
    <property type="entry name" value="MFS general substrate transporter"/>
    <property type="match status" value="1"/>
</dbReference>
<gene>
    <name evidence="9" type="ORF">FMM08_17150</name>
</gene>
<feature type="transmembrane region" description="Helical" evidence="7">
    <location>
        <begin position="27"/>
        <end position="48"/>
    </location>
</feature>
<dbReference type="InterPro" id="IPR011701">
    <property type="entry name" value="MFS"/>
</dbReference>
<keyword evidence="4 7" id="KW-0812">Transmembrane</keyword>
<comment type="caution">
    <text evidence="9">The sequence shown here is derived from an EMBL/GenBank/DDBJ whole genome shotgun (WGS) entry which is preliminary data.</text>
</comment>
<evidence type="ECO:0000256" key="2">
    <source>
        <dbReference type="ARBA" id="ARBA00022448"/>
    </source>
</evidence>
<evidence type="ECO:0000256" key="4">
    <source>
        <dbReference type="ARBA" id="ARBA00022692"/>
    </source>
</evidence>
<evidence type="ECO:0000256" key="7">
    <source>
        <dbReference type="SAM" id="Phobius"/>
    </source>
</evidence>